<organism evidence="5 6">
    <name type="scientific">Brachionus calyciflorus</name>
    <dbReference type="NCBI Taxonomy" id="104777"/>
    <lineage>
        <taxon>Eukaryota</taxon>
        <taxon>Metazoa</taxon>
        <taxon>Spiralia</taxon>
        <taxon>Gnathifera</taxon>
        <taxon>Rotifera</taxon>
        <taxon>Eurotatoria</taxon>
        <taxon>Monogononta</taxon>
        <taxon>Pseudotrocha</taxon>
        <taxon>Ploima</taxon>
        <taxon>Brachionidae</taxon>
        <taxon>Brachionus</taxon>
    </lineage>
</organism>
<dbReference type="InterPro" id="IPR033646">
    <property type="entry name" value="CLU-central"/>
</dbReference>
<reference evidence="5" key="1">
    <citation type="submission" date="2021-02" db="EMBL/GenBank/DDBJ databases">
        <authorList>
            <person name="Nowell W R."/>
        </authorList>
    </citation>
    <scope>NUCLEOTIDE SEQUENCE</scope>
    <source>
        <strain evidence="5">Ploen Becks lab</strain>
    </source>
</reference>
<evidence type="ECO:0000256" key="2">
    <source>
        <dbReference type="HAMAP-Rule" id="MF_03013"/>
    </source>
</evidence>
<dbReference type="PROSITE" id="PS51823">
    <property type="entry name" value="CLU"/>
    <property type="match status" value="1"/>
</dbReference>
<proteinExistence type="inferred from homology"/>
<dbReference type="OrthoDB" id="1414216at2759"/>
<dbReference type="CDD" id="cd15466">
    <property type="entry name" value="CLU-central"/>
    <property type="match status" value="1"/>
</dbReference>
<comment type="function">
    <text evidence="2">mRNA-binding protein involved in proper cytoplasmic distribution of mitochondria.</text>
</comment>
<dbReference type="InterPro" id="IPR027523">
    <property type="entry name" value="CLU_prot"/>
</dbReference>
<comment type="caution">
    <text evidence="5">The sequence shown here is derived from an EMBL/GenBank/DDBJ whole genome shotgun (WGS) entry which is preliminary data.</text>
</comment>
<dbReference type="HAMAP" id="MF_03013">
    <property type="entry name" value="CLU"/>
    <property type="match status" value="1"/>
</dbReference>
<dbReference type="InterPro" id="IPR011990">
    <property type="entry name" value="TPR-like_helical_dom_sf"/>
</dbReference>
<dbReference type="Pfam" id="PF13236">
    <property type="entry name" value="CLU"/>
    <property type="match status" value="1"/>
</dbReference>
<dbReference type="FunFam" id="1.25.40.10:FF:000099">
    <property type="entry name" value="Clustered mitochondria protein homolog"/>
    <property type="match status" value="1"/>
</dbReference>
<dbReference type="FunFam" id="3.30.2280.10:FF:000002">
    <property type="entry name" value="Clustered mitochondria protein homolog"/>
    <property type="match status" value="1"/>
</dbReference>
<dbReference type="Pfam" id="PF13424">
    <property type="entry name" value="TPR_12"/>
    <property type="match status" value="2"/>
</dbReference>
<evidence type="ECO:0000313" key="5">
    <source>
        <dbReference type="EMBL" id="CAF0764388.1"/>
    </source>
</evidence>
<dbReference type="InterPro" id="IPR028275">
    <property type="entry name" value="CLU_N"/>
</dbReference>
<dbReference type="AlphaFoldDB" id="A0A813QB71"/>
<feature type="region of interest" description="Disordered" evidence="3">
    <location>
        <begin position="1225"/>
        <end position="1264"/>
    </location>
</feature>
<evidence type="ECO:0000259" key="4">
    <source>
        <dbReference type="PROSITE" id="PS51823"/>
    </source>
</evidence>
<evidence type="ECO:0000256" key="1">
    <source>
        <dbReference type="ARBA" id="ARBA00022490"/>
    </source>
</evidence>
<dbReference type="Pfam" id="PF12807">
    <property type="entry name" value="eIF3_p135"/>
    <property type="match status" value="1"/>
</dbReference>
<dbReference type="InterPro" id="IPR007967">
    <property type="entry name" value="GSKIP_dom"/>
</dbReference>
<name>A0A813QB71_9BILA</name>
<dbReference type="GO" id="GO:0005737">
    <property type="term" value="C:cytoplasm"/>
    <property type="evidence" value="ECO:0007669"/>
    <property type="project" value="UniProtKB-SubCell"/>
</dbReference>
<dbReference type="SUPFAM" id="SSF103107">
    <property type="entry name" value="Hypothetical protein c14orf129, hspc210"/>
    <property type="match status" value="1"/>
</dbReference>
<dbReference type="InterPro" id="IPR023231">
    <property type="entry name" value="GSKIP_dom_sf"/>
</dbReference>
<evidence type="ECO:0000313" key="6">
    <source>
        <dbReference type="Proteomes" id="UP000663879"/>
    </source>
</evidence>
<evidence type="ECO:0000256" key="3">
    <source>
        <dbReference type="SAM" id="MobiDB-lite"/>
    </source>
</evidence>
<dbReference type="Gene3D" id="3.30.2280.10">
    <property type="entry name" value="Hypothetical protein (hspc210)"/>
    <property type="match status" value="1"/>
</dbReference>
<dbReference type="Proteomes" id="UP000663879">
    <property type="component" value="Unassembled WGS sequence"/>
</dbReference>
<feature type="compositionally biased region" description="Polar residues" evidence="3">
    <location>
        <begin position="1"/>
        <end position="17"/>
    </location>
</feature>
<dbReference type="InterPro" id="IPR025697">
    <property type="entry name" value="CLU_dom"/>
</dbReference>
<keyword evidence="2" id="KW-0694">RNA-binding</keyword>
<dbReference type="Pfam" id="PF15044">
    <property type="entry name" value="CLU_N"/>
    <property type="match status" value="1"/>
</dbReference>
<keyword evidence="6" id="KW-1185">Reference proteome</keyword>
<gene>
    <name evidence="5" type="ORF">OXX778_LOCUS4607</name>
</gene>
<protein>
    <recommendedName>
        <fullName evidence="2">Clustered mitochondria protein homolog</fullName>
    </recommendedName>
</protein>
<dbReference type="Gene3D" id="1.25.40.10">
    <property type="entry name" value="Tetratricopeptide repeat domain"/>
    <property type="match status" value="2"/>
</dbReference>
<dbReference type="Pfam" id="PF05303">
    <property type="entry name" value="GSKIP_dom"/>
    <property type="match status" value="1"/>
</dbReference>
<feature type="domain" description="Clu" evidence="4">
    <location>
        <begin position="333"/>
        <end position="575"/>
    </location>
</feature>
<dbReference type="GO" id="GO:0007005">
    <property type="term" value="P:mitochondrion organization"/>
    <property type="evidence" value="ECO:0007669"/>
    <property type="project" value="UniProtKB-UniRule"/>
</dbReference>
<dbReference type="PANTHER" id="PTHR12601:SF6">
    <property type="entry name" value="CLUSTERED MITOCHONDRIA PROTEIN HOMOLOG"/>
    <property type="match status" value="1"/>
</dbReference>
<dbReference type="PANTHER" id="PTHR12601">
    <property type="entry name" value="EUKARYOTIC TRANSLATION INITIATION FACTOR 3 SUBUNIT EIF-3"/>
    <property type="match status" value="1"/>
</dbReference>
<accession>A0A813QB71</accession>
<dbReference type="GO" id="GO:0003729">
    <property type="term" value="F:mRNA binding"/>
    <property type="evidence" value="ECO:0007669"/>
    <property type="project" value="TreeGrafter"/>
</dbReference>
<feature type="region of interest" description="Disordered" evidence="3">
    <location>
        <begin position="1"/>
        <end position="36"/>
    </location>
</feature>
<comment type="subcellular location">
    <subcellularLocation>
        <location evidence="2">Cytoplasm</location>
    </subcellularLocation>
</comment>
<feature type="compositionally biased region" description="Low complexity" evidence="3">
    <location>
        <begin position="1229"/>
        <end position="1247"/>
    </location>
</feature>
<feature type="compositionally biased region" description="Polar residues" evidence="3">
    <location>
        <begin position="24"/>
        <end position="34"/>
    </location>
</feature>
<comment type="similarity">
    <text evidence="2">Belongs to the CLU family.</text>
</comment>
<dbReference type="GO" id="GO:0048312">
    <property type="term" value="P:intracellular distribution of mitochondria"/>
    <property type="evidence" value="ECO:0007669"/>
    <property type="project" value="TreeGrafter"/>
</dbReference>
<dbReference type="EMBL" id="CAJNOC010000462">
    <property type="protein sequence ID" value="CAF0764388.1"/>
    <property type="molecule type" value="Genomic_DNA"/>
</dbReference>
<dbReference type="SUPFAM" id="SSF48452">
    <property type="entry name" value="TPR-like"/>
    <property type="match status" value="2"/>
</dbReference>
<sequence length="1264" mass="144575">MADVEQTLNSDANNNDMSNKELTNETTTTDGQNENPKDENELILIQDSAFSVKISVPGIEPFDLQVTSMELVQEIHQMLMDKEETCHRTCFSLQLDGQVLDNFTELKSIEGLKEGSVIKLVEEPYTVREVRLHVRHVNDLIHSIDPIDNFNAVNCNSLTYLNDITNGDLTDKKNMKSDLSDCHPQDFIMPNAKEVAITAVHLNGIKTRQPSCLKQLTFSGWNPPPGKRKMKGDLMYLHVITNEDKRYHLTASTRGFFVNQSTDDTFNPKQDNSHKMHHSLVDLLNNLSATFKKNFGLIQKKRTQKHPFERIGTPFQVFSWLSPDFEHTVDWFRAEDSNASKLGHEDHIPGHSRDWNEEIQATRELPKKTLPERLVRERAMFKVHSDFVNAATRGAIAVVESNIMAINPGEDSKIQMYIWNNMFFSLGFDVKDHYKDFGGDYAAYVAPVCDLQGVKALNLLDLDGLYTLGTVVIDYKGYRVTAQSIIPGILDKDQEQSVVHGSTDFGKTCAIHPKYNELLEKVAAHLRMRPHKIKVDNQEELVLYSSIECKGIIGNDSRYYVLDLLRMFPSDLNFLPKEENQESNEKPFPRKFRHKLCSLRQELVENFVDSKYVQFVKNAALQIQDIKKAENESESTTNVENSEIENAKKIIKDLSSNNIQENSNRIIEDACKSVGSWKTTEFDIRFNPNLYQPVVQLADTDDLIKADKNLLRDASDFLVNVQIPLLIKELLEHAIFITDGVTLCETLHSRGINIRYLGYLLEQIQKYDTLTYIYSIGINELVSRCAKRVFRQFIQSVPAVNLSASVALFLNCYLSSYVKGSANGGQLAEAEANKKKKKKQNKKRIAQELNNDWIGLTQRSLWSQISDEAIQQYKFEIKLENNDENLFSKLKLRKLTLLRSFCQSNGVQILLREYNFDNKHKEAFLDDDVLNMYPIVKHVSTKATDAYNFFTNGQAKIQQGFFKEGFELISESYNLLSNVYGALHPEICMCLRLLSRLNYILGDYQEALSTQHKAVLMCERLYGVDSAQAITEYSHLALYAFANGQINNAIKLLYRARYLLLINYGEDHPEMSLIDSNLGLILQAACEYDCALKFLEKSLECSKKYFGAKSMKTALSYHLLARLQSCRGDFRTALMNERETYQIYKSLLGEEHDRTKESAQVLKHLTEQAVLLQKKLNEMHKGEKVSFPPIQIQQPSLQTVLAMLNIINGIIFLPTHDEEMERIKEELSKLQQKQIQQQQQQTSATETKQTDEPVGVNSQDDDLQ</sequence>
<keyword evidence="1 2" id="KW-0963">Cytoplasm</keyword>